<dbReference type="RefSeq" id="WP_088418282.1">
    <property type="nucleotide sequence ID" value="NZ_NJBA01000005.1"/>
</dbReference>
<evidence type="ECO:0000313" key="2">
    <source>
        <dbReference type="Proteomes" id="UP000198145"/>
    </source>
</evidence>
<dbReference type="Proteomes" id="UP000198145">
    <property type="component" value="Unassembled WGS sequence"/>
</dbReference>
<evidence type="ECO:0000313" key="1">
    <source>
        <dbReference type="EMBL" id="OWP49733.1"/>
    </source>
</evidence>
<dbReference type="EMBL" id="NJBA01000005">
    <property type="protein sequence ID" value="OWP49733.1"/>
    <property type="molecule type" value="Genomic_DNA"/>
</dbReference>
<dbReference type="CDD" id="cd06233">
    <property type="entry name" value="M14-like"/>
    <property type="match status" value="1"/>
</dbReference>
<name>A0A246F826_PSENT</name>
<protein>
    <recommendedName>
        <fullName evidence="3">DUF2817 domain-containing protein</fullName>
    </recommendedName>
</protein>
<comment type="caution">
    <text evidence="1">The sequence shown here is derived from an EMBL/GenBank/DDBJ whole genome shotgun (WGS) entry which is preliminary data.</text>
</comment>
<dbReference type="eggNOG" id="COG2866">
    <property type="taxonomic scope" value="Bacteria"/>
</dbReference>
<dbReference type="STRING" id="46680.GCA_000807755_00541"/>
<evidence type="ECO:0008006" key="3">
    <source>
        <dbReference type="Google" id="ProtNLM"/>
    </source>
</evidence>
<dbReference type="SUPFAM" id="SSF53187">
    <property type="entry name" value="Zn-dependent exopeptidases"/>
    <property type="match status" value="1"/>
</dbReference>
<dbReference type="InterPro" id="IPR021259">
    <property type="entry name" value="DUF2817"/>
</dbReference>
<organism evidence="1 2">
    <name type="scientific">Pseudomonas nitroreducens</name>
    <dbReference type="NCBI Taxonomy" id="46680"/>
    <lineage>
        <taxon>Bacteria</taxon>
        <taxon>Pseudomonadati</taxon>
        <taxon>Pseudomonadota</taxon>
        <taxon>Gammaproteobacteria</taxon>
        <taxon>Pseudomonadales</taxon>
        <taxon>Pseudomonadaceae</taxon>
        <taxon>Pseudomonas</taxon>
    </lineage>
</organism>
<dbReference type="AlphaFoldDB" id="A0A246F826"/>
<reference evidence="1 2" key="1">
    <citation type="submission" date="2017-06" db="EMBL/GenBank/DDBJ databases">
        <title>Draft genome of Pseudomonas nitroreducens DF05.</title>
        <authorList>
            <person name="Iyer R."/>
        </authorList>
    </citation>
    <scope>NUCLEOTIDE SEQUENCE [LARGE SCALE GENOMIC DNA]</scope>
    <source>
        <strain evidence="1 2">DF05</strain>
    </source>
</reference>
<accession>A0A246F826</accession>
<sequence length="369" mass="40807">MNPSACFSQSYAEARGKFLAACLSAGLVVESHRHPLTGRDGEPLALDVARSGPRDAQNLLIISSGCHGVEGFCGSAVQVALLSDPDWLEQCAKADCAVLYLHAANPYGFSWWRRWTHENVDLNRNFIDFSQPRQRNQAYGALDPILVPRRWPSLASHLRLLRYAMRHGRKQLQAAIASGQDSHPKGLFYIGEQPTWSNRAVRQVLRQHGRSCSRIGWIDLHTGLGPKGHGERIYVGANDAQSLARTRRWWGDEVTSSYKGESVSVPLKGLMVLAAANECPQAELTAITLEYGTLSGLRVLKALRADQWLANNPGVPKQKVLRIRRQLRDAFYVDEDHWKRRVLEQAGEAARQALAGLGGAPAAPARASR</sequence>
<dbReference type="Pfam" id="PF10994">
    <property type="entry name" value="DUF2817"/>
    <property type="match status" value="1"/>
</dbReference>
<dbReference type="Gene3D" id="3.40.630.10">
    <property type="entry name" value="Zn peptidases"/>
    <property type="match status" value="1"/>
</dbReference>
<proteinExistence type="predicted"/>
<gene>
    <name evidence="1" type="ORF">CEG18_14930</name>
</gene>